<feature type="transmembrane region" description="Helical" evidence="7">
    <location>
        <begin position="225"/>
        <end position="246"/>
    </location>
</feature>
<accession>A0A9P0QLC6</accession>
<feature type="transmembrane region" description="Helical" evidence="7">
    <location>
        <begin position="591"/>
        <end position="610"/>
    </location>
</feature>
<dbReference type="SUPFAM" id="SSF103473">
    <property type="entry name" value="MFS general substrate transporter"/>
    <property type="match status" value="1"/>
</dbReference>
<dbReference type="Pfam" id="PF07690">
    <property type="entry name" value="MFS_1"/>
    <property type="match status" value="1"/>
</dbReference>
<dbReference type="Gene3D" id="1.20.1250.20">
    <property type="entry name" value="MFS general substrate transporter like domains"/>
    <property type="match status" value="1"/>
</dbReference>
<dbReference type="PANTHER" id="PTHR23501">
    <property type="entry name" value="MAJOR FACILITATOR SUPERFAMILY"/>
    <property type="match status" value="1"/>
</dbReference>
<keyword evidence="5 7" id="KW-0472">Membrane</keyword>
<dbReference type="GO" id="GO:0005886">
    <property type="term" value="C:plasma membrane"/>
    <property type="evidence" value="ECO:0007669"/>
    <property type="project" value="TreeGrafter"/>
</dbReference>
<feature type="compositionally biased region" description="Polar residues" evidence="6">
    <location>
        <begin position="33"/>
        <end position="45"/>
    </location>
</feature>
<evidence type="ECO:0000313" key="8">
    <source>
        <dbReference type="EMBL" id="CAH2350557.1"/>
    </source>
</evidence>
<feature type="transmembrane region" description="Helical" evidence="7">
    <location>
        <begin position="310"/>
        <end position="331"/>
    </location>
</feature>
<feature type="transmembrane region" description="Helical" evidence="7">
    <location>
        <begin position="65"/>
        <end position="83"/>
    </location>
</feature>
<name>A0A9P0QLC6_9ASCO</name>
<evidence type="ECO:0000256" key="7">
    <source>
        <dbReference type="SAM" id="Phobius"/>
    </source>
</evidence>
<comment type="similarity">
    <text evidence="2">Belongs to the major facilitator superfamily.</text>
</comment>
<dbReference type="GO" id="GO:0015343">
    <property type="term" value="F:siderophore-iron transmembrane transporter activity"/>
    <property type="evidence" value="ECO:0007669"/>
    <property type="project" value="TreeGrafter"/>
</dbReference>
<reference evidence="8" key="1">
    <citation type="submission" date="2022-03" db="EMBL/GenBank/DDBJ databases">
        <authorList>
            <person name="Legras J.-L."/>
            <person name="Devillers H."/>
            <person name="Grondin C."/>
        </authorList>
    </citation>
    <scope>NUCLEOTIDE SEQUENCE</scope>
    <source>
        <strain evidence="8">CLIB 1423</strain>
    </source>
</reference>
<dbReference type="EMBL" id="CAKXYY010000001">
    <property type="protein sequence ID" value="CAH2350557.1"/>
    <property type="molecule type" value="Genomic_DNA"/>
</dbReference>
<feature type="transmembrane region" description="Helical" evidence="7">
    <location>
        <begin position="448"/>
        <end position="468"/>
    </location>
</feature>
<feature type="region of interest" description="Disordered" evidence="6">
    <location>
        <begin position="621"/>
        <end position="642"/>
    </location>
</feature>
<evidence type="ECO:0000256" key="4">
    <source>
        <dbReference type="ARBA" id="ARBA00022989"/>
    </source>
</evidence>
<organism evidence="8 9">
    <name type="scientific">[Candida] railenensis</name>
    <dbReference type="NCBI Taxonomy" id="45579"/>
    <lineage>
        <taxon>Eukaryota</taxon>
        <taxon>Fungi</taxon>
        <taxon>Dikarya</taxon>
        <taxon>Ascomycota</taxon>
        <taxon>Saccharomycotina</taxon>
        <taxon>Pichiomycetes</taxon>
        <taxon>Debaryomycetaceae</taxon>
        <taxon>Kurtzmaniella</taxon>
    </lineage>
</organism>
<dbReference type="InterPro" id="IPR036259">
    <property type="entry name" value="MFS_trans_sf"/>
</dbReference>
<feature type="transmembrane region" description="Helical" evidence="7">
    <location>
        <begin position="518"/>
        <end position="538"/>
    </location>
</feature>
<proteinExistence type="inferred from homology"/>
<evidence type="ECO:0000256" key="2">
    <source>
        <dbReference type="ARBA" id="ARBA00008335"/>
    </source>
</evidence>
<keyword evidence="4 7" id="KW-1133">Transmembrane helix</keyword>
<comment type="subcellular location">
    <subcellularLocation>
        <location evidence="1">Membrane</location>
        <topology evidence="1">Multi-pass membrane protein</topology>
    </subcellularLocation>
</comment>
<feature type="transmembrane region" description="Helical" evidence="7">
    <location>
        <begin position="128"/>
        <end position="149"/>
    </location>
</feature>
<evidence type="ECO:0000256" key="5">
    <source>
        <dbReference type="ARBA" id="ARBA00023136"/>
    </source>
</evidence>
<dbReference type="OrthoDB" id="4078873at2759"/>
<dbReference type="Proteomes" id="UP000837801">
    <property type="component" value="Unassembled WGS sequence"/>
</dbReference>
<feature type="transmembrane region" description="Helical" evidence="7">
    <location>
        <begin position="343"/>
        <end position="362"/>
    </location>
</feature>
<evidence type="ECO:0000256" key="1">
    <source>
        <dbReference type="ARBA" id="ARBA00004141"/>
    </source>
</evidence>
<feature type="region of interest" description="Disordered" evidence="6">
    <location>
        <begin position="1"/>
        <end position="48"/>
    </location>
</feature>
<dbReference type="InterPro" id="IPR011701">
    <property type="entry name" value="MFS"/>
</dbReference>
<protein>
    <submittedName>
        <fullName evidence="8">Glutathione exchanger 1</fullName>
    </submittedName>
</protein>
<gene>
    <name evidence="8" type="ORF">CLIB1423_01S12794</name>
</gene>
<evidence type="ECO:0000313" key="9">
    <source>
        <dbReference type="Proteomes" id="UP000837801"/>
    </source>
</evidence>
<feature type="compositionally biased region" description="Polar residues" evidence="6">
    <location>
        <begin position="1"/>
        <end position="26"/>
    </location>
</feature>
<dbReference type="AlphaFoldDB" id="A0A9P0QLC6"/>
<keyword evidence="9" id="KW-1185">Reference proteome</keyword>
<comment type="caution">
    <text evidence="8">The sequence shown here is derived from an EMBL/GenBank/DDBJ whole genome shotgun (WGS) entry which is preliminary data.</text>
</comment>
<keyword evidence="3 7" id="KW-0812">Transmembrane</keyword>
<feature type="transmembrane region" description="Helical" evidence="7">
    <location>
        <begin position="103"/>
        <end position="121"/>
    </location>
</feature>
<dbReference type="PANTHER" id="PTHR23501:SF87">
    <property type="entry name" value="SIDEROPHORE IRON TRANSPORTER 2"/>
    <property type="match status" value="1"/>
</dbReference>
<sequence length="661" mass="73921">MVESVTQSVEKNSTTGINSVEPTISNEKVDNKSIGSNEIAPSTSETTEEDLSRQEVYKRAWSRKVLSIGYFVLVFTAFVETFAGDSTSGLDSYATSEFNAASLISTAAVVYKITAIVSYPIMAKLNDLFGRAEGFGFSVLLYCLAYVLYSSCQNVQTYVCAEIFYAIGRIGYRVFQQVFIADTTSLINRGFWSSFPDAIAAVPALYVGTVIQDAFIEHSTWRWGYGVWAIIMGVSCILLTSFMFYLDNKANQVIEEQAQLHDPERKVASENDEPIKRSSYRNHWKHVKSLQGLPEGSFWKKARYYIFVRLDLFGGLLMLASFTLFFIPLTLTGTSSPYKWHEAKLIVMLVIGFVLFFVFLYWNGKVAKIPFVQHQSLNEKTILFACIIMACDWCTNSSYSTYMKVTLQVAKYITVGEATRIDDSKKACLQIFGIVGGVLLKYTKKTKIFILLNIPFYFLAHALLVHFMNQENGKMAPKGLLYMAEVFIGVSRGIYQCSLQVIVQAVGGQQGIAMSTAFFLAFSSIGSLIGSCISGGVWNTVALSKLKDYLPEDDKKNATKIYKSLTVALKYKKGTEARTAIAKAYRETQQLIGWIGLGILVPMLVLMWFIKDVKLTDDMDAYGPNSKENKTETESESLSEVAKNPQDKVSFITTLRNKVFS</sequence>
<evidence type="ECO:0000256" key="6">
    <source>
        <dbReference type="SAM" id="MobiDB-lite"/>
    </source>
</evidence>
<evidence type="ECO:0000256" key="3">
    <source>
        <dbReference type="ARBA" id="ARBA00022692"/>
    </source>
</evidence>